<name>A0A6L3AVE5_AZOBR</name>
<sequence length="62" mass="6800">MRTVMSDDRTPATQPQPKEDRIDEAQGGTVKPDQGGEAELTEKEERKRGGTNKSTPGPIYDV</sequence>
<reference evidence="2 3" key="1">
    <citation type="submission" date="2018-07" db="EMBL/GenBank/DDBJ databases">
        <title>Genome sequence of Roseomonas fauriae ATCC 49958.</title>
        <authorList>
            <person name="Sant'Anna F.H."/>
            <person name="Baldani J.I."/>
            <person name="Zilli J.E."/>
            <person name="Reis V.M."/>
            <person name="Hartmann A."/>
            <person name="Cruz L."/>
            <person name="de Souza E.M."/>
            <person name="de Oliveira Pedrosa F."/>
            <person name="Passaglia L.M.P."/>
        </authorList>
    </citation>
    <scope>NUCLEOTIDE SEQUENCE [LARGE SCALE GENOMIC DNA]</scope>
    <source>
        <strain evidence="2 3">ATCC 49958</strain>
    </source>
</reference>
<protein>
    <submittedName>
        <fullName evidence="2">Uncharacterized protein</fullName>
    </submittedName>
</protein>
<evidence type="ECO:0000313" key="2">
    <source>
        <dbReference type="EMBL" id="KAA0680521.1"/>
    </source>
</evidence>
<organism evidence="2 3">
    <name type="scientific">Azospirillum brasilense</name>
    <dbReference type="NCBI Taxonomy" id="192"/>
    <lineage>
        <taxon>Bacteria</taxon>
        <taxon>Pseudomonadati</taxon>
        <taxon>Pseudomonadota</taxon>
        <taxon>Alphaproteobacteria</taxon>
        <taxon>Rhodospirillales</taxon>
        <taxon>Azospirillaceae</taxon>
        <taxon>Azospirillum</taxon>
    </lineage>
</organism>
<dbReference type="AlphaFoldDB" id="A0A6L3AVE5"/>
<feature type="region of interest" description="Disordered" evidence="1">
    <location>
        <begin position="1"/>
        <end position="62"/>
    </location>
</feature>
<accession>A0A6L3AVE5</accession>
<evidence type="ECO:0000313" key="3">
    <source>
        <dbReference type="Proteomes" id="UP000476837"/>
    </source>
</evidence>
<proteinExistence type="predicted"/>
<evidence type="ECO:0000256" key="1">
    <source>
        <dbReference type="SAM" id="MobiDB-lite"/>
    </source>
</evidence>
<feature type="compositionally biased region" description="Basic and acidic residues" evidence="1">
    <location>
        <begin position="1"/>
        <end position="10"/>
    </location>
</feature>
<comment type="caution">
    <text evidence="2">The sequence shown here is derived from an EMBL/GenBank/DDBJ whole genome shotgun (WGS) entry which is preliminary data.</text>
</comment>
<dbReference type="Proteomes" id="UP000476837">
    <property type="component" value="Unassembled WGS sequence"/>
</dbReference>
<gene>
    <name evidence="2" type="ORF">DS837_23860</name>
</gene>
<dbReference type="EMBL" id="QOKV01000019">
    <property type="protein sequence ID" value="KAA0680521.1"/>
    <property type="molecule type" value="Genomic_DNA"/>
</dbReference>